<dbReference type="STRING" id="1635173.WH52_12845"/>
<dbReference type="InParanoid" id="A0A1Y2PBI0"/>
<dbReference type="SUPFAM" id="SSF74653">
    <property type="entry name" value="TolA/TonB C-terminal domain"/>
    <property type="match status" value="1"/>
</dbReference>
<comment type="caution">
    <text evidence="2">The sequence shown here is derived from an EMBL/GenBank/DDBJ whole genome shotgun (WGS) entry which is preliminary data.</text>
</comment>
<dbReference type="Pfam" id="PF03544">
    <property type="entry name" value="TonB_C"/>
    <property type="match status" value="1"/>
</dbReference>
<accession>A0A1Y2PBI0</accession>
<dbReference type="PANTHER" id="PTHR33446:SF2">
    <property type="entry name" value="PROTEIN TONB"/>
    <property type="match status" value="1"/>
</dbReference>
<dbReference type="InterPro" id="IPR051045">
    <property type="entry name" value="TonB-dependent_transducer"/>
</dbReference>
<dbReference type="AlphaFoldDB" id="A0A1Y2PBI0"/>
<dbReference type="InterPro" id="IPR037682">
    <property type="entry name" value="TonB_C"/>
</dbReference>
<gene>
    <name evidence="2" type="ORF">WH52_12845</name>
</gene>
<dbReference type="Gene3D" id="3.30.1150.10">
    <property type="match status" value="1"/>
</dbReference>
<dbReference type="PANTHER" id="PTHR33446">
    <property type="entry name" value="PROTEIN TONB-RELATED"/>
    <property type="match status" value="1"/>
</dbReference>
<reference evidence="2 3" key="1">
    <citation type="submission" date="2015-03" db="EMBL/GenBank/DDBJ databases">
        <title>Genome sequence of Tenacibaculum sp. S2-2, isolated from intestinal microbiota of sea cucumber, Apostichopus japonicas.</title>
        <authorList>
            <person name="Shao Z."/>
            <person name="Wang L."/>
            <person name="Li X."/>
        </authorList>
    </citation>
    <scope>NUCLEOTIDE SEQUENCE [LARGE SCALE GENOMIC DNA]</scope>
    <source>
        <strain evidence="2 3">S2-2</strain>
    </source>
</reference>
<name>A0A1Y2PBI0_9FLAO</name>
<dbReference type="RefSeq" id="WP_086031369.1">
    <property type="nucleotide sequence ID" value="NZ_LAPZ01000014.1"/>
</dbReference>
<proteinExistence type="predicted"/>
<evidence type="ECO:0000313" key="3">
    <source>
        <dbReference type="Proteomes" id="UP000194221"/>
    </source>
</evidence>
<organism evidence="2 3">
    <name type="scientific">Tenacibaculum holothuriorum</name>
    <dbReference type="NCBI Taxonomy" id="1635173"/>
    <lineage>
        <taxon>Bacteria</taxon>
        <taxon>Pseudomonadati</taxon>
        <taxon>Bacteroidota</taxon>
        <taxon>Flavobacteriia</taxon>
        <taxon>Flavobacteriales</taxon>
        <taxon>Flavobacteriaceae</taxon>
        <taxon>Tenacibaculum</taxon>
    </lineage>
</organism>
<evidence type="ECO:0000313" key="2">
    <source>
        <dbReference type="EMBL" id="OSY87147.1"/>
    </source>
</evidence>
<keyword evidence="3" id="KW-1185">Reference proteome</keyword>
<dbReference type="EMBL" id="LAPZ01000014">
    <property type="protein sequence ID" value="OSY87147.1"/>
    <property type="molecule type" value="Genomic_DNA"/>
</dbReference>
<dbReference type="GO" id="GO:0098797">
    <property type="term" value="C:plasma membrane protein complex"/>
    <property type="evidence" value="ECO:0007669"/>
    <property type="project" value="TreeGrafter"/>
</dbReference>
<dbReference type="GO" id="GO:0055085">
    <property type="term" value="P:transmembrane transport"/>
    <property type="evidence" value="ECO:0007669"/>
    <property type="project" value="InterPro"/>
</dbReference>
<dbReference type="GO" id="GO:0031992">
    <property type="term" value="F:energy transducer activity"/>
    <property type="evidence" value="ECO:0007669"/>
    <property type="project" value="TreeGrafter"/>
</dbReference>
<feature type="domain" description="TonB C-terminal" evidence="1">
    <location>
        <begin position="188"/>
        <end position="246"/>
    </location>
</feature>
<dbReference type="Proteomes" id="UP000194221">
    <property type="component" value="Unassembled WGS sequence"/>
</dbReference>
<sequence>MKQQKKSPRKQLEKFSNIFMQLGLVITLFIVLITLEHKSEVVAIKITDISKANETIYNLDDKPKIFIKEVEKRTKPKPKKRKPVSNFSEIDKRDDDKETVETVIDKDDEDVIDIDVIDEIPEGDIIEDDDEPKLFVNLQNVPVFKGCENLSEDATKQCFEKKMMKHVQRNFNSDLAQEIGLRSGKHRIFTQFVIDKKGEVVNIKVSATSPKLKKEAERVVNKIPKFTPGKQNNKPVKVKYTLPITFMVN</sequence>
<evidence type="ECO:0000259" key="1">
    <source>
        <dbReference type="Pfam" id="PF03544"/>
    </source>
</evidence>
<dbReference type="OrthoDB" id="1522859at2"/>
<protein>
    <recommendedName>
        <fullName evidence="1">TonB C-terminal domain-containing protein</fullName>
    </recommendedName>
</protein>